<dbReference type="GO" id="GO:0033711">
    <property type="term" value="F:4-phosphoerythronate dehydrogenase activity"/>
    <property type="evidence" value="ECO:0007669"/>
    <property type="project" value="UniProtKB-EC"/>
</dbReference>
<dbReference type="HAMAP" id="MF_01825">
    <property type="entry name" value="PdxB"/>
    <property type="match status" value="1"/>
</dbReference>
<dbReference type="InterPro" id="IPR038251">
    <property type="entry name" value="PdxB_dimer_sf"/>
</dbReference>
<keyword evidence="3" id="KW-0520">NAD</keyword>
<feature type="domain" description="D-isomer specific 2-hydroxyacid dehydrogenase NAD-binding" evidence="6">
    <location>
        <begin position="113"/>
        <end position="257"/>
    </location>
</feature>
<evidence type="ECO:0000256" key="3">
    <source>
        <dbReference type="ARBA" id="ARBA00023027"/>
    </source>
</evidence>
<dbReference type="InterPro" id="IPR006140">
    <property type="entry name" value="D-isomer_DH_NAD-bd"/>
</dbReference>
<dbReference type="InterPro" id="IPR036291">
    <property type="entry name" value="NAD(P)-bd_dom_sf"/>
</dbReference>
<evidence type="ECO:0000313" key="7">
    <source>
        <dbReference type="EMBL" id="VAW94670.1"/>
    </source>
</evidence>
<keyword evidence="1" id="KW-0963">Cytoplasm</keyword>
<evidence type="ECO:0000256" key="2">
    <source>
        <dbReference type="ARBA" id="ARBA00023002"/>
    </source>
</evidence>
<evidence type="ECO:0000256" key="4">
    <source>
        <dbReference type="ARBA" id="ARBA00023096"/>
    </source>
</evidence>
<dbReference type="InterPro" id="IPR029752">
    <property type="entry name" value="D-isomer_DH_CS1"/>
</dbReference>
<dbReference type="GO" id="GO:0036001">
    <property type="term" value="P:'de novo' pyridoxal 5'-phosphate biosynthetic process"/>
    <property type="evidence" value="ECO:0007669"/>
    <property type="project" value="TreeGrafter"/>
</dbReference>
<dbReference type="PROSITE" id="PS00065">
    <property type="entry name" value="D_2_HYDROXYACID_DH_1"/>
    <property type="match status" value="1"/>
</dbReference>
<dbReference type="GO" id="GO:0005829">
    <property type="term" value="C:cytosol"/>
    <property type="evidence" value="ECO:0007669"/>
    <property type="project" value="TreeGrafter"/>
</dbReference>
<dbReference type="InterPro" id="IPR006139">
    <property type="entry name" value="D-isomer_2_OHA_DH_cat_dom"/>
</dbReference>
<organism evidence="7">
    <name type="scientific">hydrothermal vent metagenome</name>
    <dbReference type="NCBI Taxonomy" id="652676"/>
    <lineage>
        <taxon>unclassified sequences</taxon>
        <taxon>metagenomes</taxon>
        <taxon>ecological metagenomes</taxon>
    </lineage>
</organism>
<keyword evidence="2 7" id="KW-0560">Oxidoreductase</keyword>
<dbReference type="CDD" id="cd12158">
    <property type="entry name" value="ErythrP_dh"/>
    <property type="match status" value="1"/>
</dbReference>
<dbReference type="AlphaFoldDB" id="A0A3B0ZZH8"/>
<dbReference type="Gene3D" id="3.40.50.720">
    <property type="entry name" value="NAD(P)-binding Rossmann-like Domain"/>
    <property type="match status" value="2"/>
</dbReference>
<dbReference type="Pfam" id="PF00389">
    <property type="entry name" value="2-Hacid_dh"/>
    <property type="match status" value="1"/>
</dbReference>
<proteinExistence type="inferred from homology"/>
<dbReference type="InterPro" id="IPR020921">
    <property type="entry name" value="Erythronate-4-P_DHase"/>
</dbReference>
<name>A0A3B0ZZH8_9ZZZZ</name>
<gene>
    <name evidence="7" type="ORF">MNBD_GAMMA21-3007</name>
</gene>
<evidence type="ECO:0000256" key="1">
    <source>
        <dbReference type="ARBA" id="ARBA00022490"/>
    </source>
</evidence>
<dbReference type="SUPFAM" id="SSF51735">
    <property type="entry name" value="NAD(P)-binding Rossmann-fold domains"/>
    <property type="match status" value="1"/>
</dbReference>
<dbReference type="Gene3D" id="3.30.1370.170">
    <property type="match status" value="1"/>
</dbReference>
<dbReference type="GO" id="GO:0008615">
    <property type="term" value="P:pyridoxine biosynthetic process"/>
    <property type="evidence" value="ECO:0007669"/>
    <property type="project" value="UniProtKB-KW"/>
</dbReference>
<dbReference type="PANTHER" id="PTHR42938">
    <property type="entry name" value="FORMATE DEHYDROGENASE 1"/>
    <property type="match status" value="1"/>
</dbReference>
<dbReference type="EC" id="1.1.1.290" evidence="7"/>
<accession>A0A3B0ZZH8</accession>
<evidence type="ECO:0000259" key="6">
    <source>
        <dbReference type="Pfam" id="PF02826"/>
    </source>
</evidence>
<dbReference type="GO" id="GO:0051287">
    <property type="term" value="F:NAD binding"/>
    <property type="evidence" value="ECO:0007669"/>
    <property type="project" value="InterPro"/>
</dbReference>
<dbReference type="EMBL" id="UOFR01000029">
    <property type="protein sequence ID" value="VAW94670.1"/>
    <property type="molecule type" value="Genomic_DNA"/>
</dbReference>
<protein>
    <submittedName>
        <fullName evidence="7">Erythronate-4-phosphate dehydrogenase</fullName>
        <ecNumber evidence="7">1.1.1.290</ecNumber>
    </submittedName>
</protein>
<evidence type="ECO:0000259" key="5">
    <source>
        <dbReference type="Pfam" id="PF00389"/>
    </source>
</evidence>
<dbReference type="PANTHER" id="PTHR42938:SF9">
    <property type="entry name" value="FORMATE DEHYDROGENASE 1"/>
    <property type="match status" value="1"/>
</dbReference>
<dbReference type="SUPFAM" id="SSF52283">
    <property type="entry name" value="Formate/glycerate dehydrogenase catalytic domain-like"/>
    <property type="match status" value="1"/>
</dbReference>
<dbReference type="Pfam" id="PF02826">
    <property type="entry name" value="2-Hacid_dh_C"/>
    <property type="match status" value="1"/>
</dbReference>
<keyword evidence="4" id="KW-0664">Pyridoxine biosynthesis</keyword>
<reference evidence="7" key="1">
    <citation type="submission" date="2018-06" db="EMBL/GenBank/DDBJ databases">
        <authorList>
            <person name="Zhirakovskaya E."/>
        </authorList>
    </citation>
    <scope>NUCLEOTIDE SEQUENCE</scope>
</reference>
<sequence>MKIFADQNIPFATEAFSTLSTDAEVVLFDGRAVTNEQLLDADILMVRSVTKVNKTLLTGSKIKFVGSATIGTDHIDLEYLDSENIPYANAPGCNATSASEYVVCGLLNHACLNNVSLSAMKVAVVGYGNVGSRVVQKLNALDINTFIYDPPRSLLHEDVDYVDWQQVKSCNVITAHVPLTTQGDYPTSLMFNAEFFAALAEDSLFINTSRGAAVDEAALLKQLETKKINLLLDVWQNEPVIDTTLLSKTEISTPHIAGYSFDGKLRGTEMIYRAACQQLNVQATWDPSLVLASETKDNILHYAAQGIADVAGLYSLLNEVYSIEADSQRLIDTMTLDAEQRAQQFDLLRKHYPVRREFSYYRVSSGSISAKEISLLAKLGFNMSL</sequence>
<feature type="domain" description="D-isomer specific 2-hydroxyacid dehydrogenase catalytic" evidence="5">
    <location>
        <begin position="20"/>
        <end position="311"/>
    </location>
</feature>